<evidence type="ECO:0000256" key="4">
    <source>
        <dbReference type="ARBA" id="ARBA00023157"/>
    </source>
</evidence>
<dbReference type="AlphaFoldDB" id="A0AAN6LXF9"/>
<dbReference type="PANTHER" id="PTHR33353:SF34">
    <property type="entry name" value="ENDO-BETA-1,4-GLUCANASE D"/>
    <property type="match status" value="1"/>
</dbReference>
<evidence type="ECO:0000313" key="7">
    <source>
        <dbReference type="EMBL" id="KAK3209252.1"/>
    </source>
</evidence>
<feature type="domain" description="Auxiliary Activity family 9 catalytic" evidence="6">
    <location>
        <begin position="186"/>
        <end position="406"/>
    </location>
</feature>
<comment type="caution">
    <text evidence="7">The sequence shown here is derived from an EMBL/GenBank/DDBJ whole genome shotgun (WGS) entry which is preliminary data.</text>
</comment>
<dbReference type="InterPro" id="IPR049892">
    <property type="entry name" value="AA9"/>
</dbReference>
<proteinExistence type="predicted"/>
<dbReference type="GO" id="GO:0005576">
    <property type="term" value="C:extracellular region"/>
    <property type="evidence" value="ECO:0007669"/>
    <property type="project" value="UniProtKB-SubCell"/>
</dbReference>
<evidence type="ECO:0000256" key="2">
    <source>
        <dbReference type="ARBA" id="ARBA00004613"/>
    </source>
</evidence>
<evidence type="ECO:0000256" key="5">
    <source>
        <dbReference type="SAM" id="SignalP"/>
    </source>
</evidence>
<protein>
    <recommendedName>
        <fullName evidence="6">Auxiliary Activity family 9 catalytic domain-containing protein</fullName>
    </recommendedName>
</protein>
<reference evidence="7 8" key="1">
    <citation type="submission" date="2021-02" db="EMBL/GenBank/DDBJ databases">
        <title>Genome assembly of Pseudopithomyces chartarum.</title>
        <authorList>
            <person name="Jauregui R."/>
            <person name="Singh J."/>
            <person name="Voisey C."/>
        </authorList>
    </citation>
    <scope>NUCLEOTIDE SEQUENCE [LARGE SCALE GENOMIC DNA]</scope>
    <source>
        <strain evidence="7 8">AGR01</strain>
    </source>
</reference>
<keyword evidence="3" id="KW-0964">Secreted</keyword>
<dbReference type="Gene3D" id="2.60.120.200">
    <property type="match status" value="1"/>
</dbReference>
<dbReference type="PANTHER" id="PTHR33353">
    <property type="entry name" value="PUTATIVE (AFU_ORTHOLOGUE AFUA_1G12560)-RELATED"/>
    <property type="match status" value="1"/>
</dbReference>
<dbReference type="EMBL" id="WVTA01000006">
    <property type="protein sequence ID" value="KAK3209252.1"/>
    <property type="molecule type" value="Genomic_DNA"/>
</dbReference>
<keyword evidence="5" id="KW-0732">Signal</keyword>
<evidence type="ECO:0000313" key="8">
    <source>
        <dbReference type="Proteomes" id="UP001280581"/>
    </source>
</evidence>
<keyword evidence="4" id="KW-1015">Disulfide bond</keyword>
<comment type="cofactor">
    <cofactor evidence="1">
        <name>Cu(2+)</name>
        <dbReference type="ChEBI" id="CHEBI:29036"/>
    </cofactor>
</comment>
<dbReference type="SUPFAM" id="SSF49899">
    <property type="entry name" value="Concanavalin A-like lectins/glucanases"/>
    <property type="match status" value="1"/>
</dbReference>
<gene>
    <name evidence="7" type="ORF">GRF29_69g1201437</name>
</gene>
<evidence type="ECO:0000256" key="1">
    <source>
        <dbReference type="ARBA" id="ARBA00001973"/>
    </source>
</evidence>
<sequence>MYFLQLSVGLVIGLSSAATLIPRTALDSTSSLTQYFSYNYPWGTDHNGGARMDPSHAVISTPGTLTITAQKVSGQKPATHGGKQIPINYLSGAVYAKQHFTVPTGGGFVFSGSFQATTGKGTWPAFWLTAVNGWPPEVDMAEWKGSGKISFNTFNTSSVLQWKDRKMYTVTLLTAVAAFFGTTSAHGFVTGVRDNGVVTKGSDPVWWYYVQNGQTRPVTAGWDSLNQDNGFVAPDALGTADINCHKSSQAGKGYVNVKAGDTIDFIWNTWPDSHKGPIINYIAPCNGECTSLSPSSLRWSKFSQAGLITPGGSGTWASDNLIKNSFTASTVIPKNLKAGNYVVRHEIIALHGGSSDNGAQLYPQCLNIKVSGSGTVAPTNGVAGTSLYKRNDAGILFNLYNNPTSYPFPGPALWTAAN</sequence>
<feature type="chain" id="PRO_5043038201" description="Auxiliary Activity family 9 catalytic domain-containing protein" evidence="5">
    <location>
        <begin position="18"/>
        <end position="418"/>
    </location>
</feature>
<dbReference type="InterPro" id="IPR013320">
    <property type="entry name" value="ConA-like_dom_sf"/>
</dbReference>
<comment type="subcellular location">
    <subcellularLocation>
        <location evidence="2">Secreted</location>
    </subcellularLocation>
</comment>
<dbReference type="Pfam" id="PF03443">
    <property type="entry name" value="AA9"/>
    <property type="match status" value="1"/>
</dbReference>
<dbReference type="Gene3D" id="2.70.50.70">
    <property type="match status" value="1"/>
</dbReference>
<dbReference type="InterPro" id="IPR005103">
    <property type="entry name" value="AA9_LPMO"/>
</dbReference>
<dbReference type="CDD" id="cd21175">
    <property type="entry name" value="LPMO_AA9"/>
    <property type="match status" value="1"/>
</dbReference>
<organism evidence="7 8">
    <name type="scientific">Pseudopithomyces chartarum</name>
    <dbReference type="NCBI Taxonomy" id="1892770"/>
    <lineage>
        <taxon>Eukaryota</taxon>
        <taxon>Fungi</taxon>
        <taxon>Dikarya</taxon>
        <taxon>Ascomycota</taxon>
        <taxon>Pezizomycotina</taxon>
        <taxon>Dothideomycetes</taxon>
        <taxon>Pleosporomycetidae</taxon>
        <taxon>Pleosporales</taxon>
        <taxon>Massarineae</taxon>
        <taxon>Didymosphaeriaceae</taxon>
        <taxon>Pseudopithomyces</taxon>
    </lineage>
</organism>
<accession>A0AAN6LXF9</accession>
<name>A0AAN6LXF9_9PLEO</name>
<feature type="signal peptide" evidence="5">
    <location>
        <begin position="1"/>
        <end position="17"/>
    </location>
</feature>
<evidence type="ECO:0000259" key="6">
    <source>
        <dbReference type="Pfam" id="PF03443"/>
    </source>
</evidence>
<evidence type="ECO:0000256" key="3">
    <source>
        <dbReference type="ARBA" id="ARBA00022525"/>
    </source>
</evidence>
<keyword evidence="8" id="KW-1185">Reference proteome</keyword>
<dbReference type="Proteomes" id="UP001280581">
    <property type="component" value="Unassembled WGS sequence"/>
</dbReference>